<dbReference type="InterPro" id="IPR000073">
    <property type="entry name" value="AB_hydrolase_1"/>
</dbReference>
<dbReference type="PANTHER" id="PTHR43798">
    <property type="entry name" value="MONOACYLGLYCEROL LIPASE"/>
    <property type="match status" value="1"/>
</dbReference>
<accession>A0A918KT10</accession>
<reference evidence="2 3" key="1">
    <citation type="journal article" date="2014" name="Int. J. Syst. Evol. Microbiol.">
        <title>Complete genome sequence of Corynebacterium casei LMG S-19264T (=DSM 44701T), isolated from a smear-ripened cheese.</title>
        <authorList>
            <consortium name="US DOE Joint Genome Institute (JGI-PGF)"/>
            <person name="Walter F."/>
            <person name="Albersmeier A."/>
            <person name="Kalinowski J."/>
            <person name="Ruckert C."/>
        </authorList>
    </citation>
    <scope>NUCLEOTIDE SEQUENCE [LARGE SCALE GENOMIC DNA]</scope>
    <source>
        <strain evidence="2 3">KCTC 23968</strain>
    </source>
</reference>
<organism evidence="2 3">
    <name type="scientific">Litorimonas cladophorae</name>
    <dbReference type="NCBI Taxonomy" id="1220491"/>
    <lineage>
        <taxon>Bacteria</taxon>
        <taxon>Pseudomonadati</taxon>
        <taxon>Pseudomonadota</taxon>
        <taxon>Alphaproteobacteria</taxon>
        <taxon>Maricaulales</taxon>
        <taxon>Robiginitomaculaceae</taxon>
    </lineage>
</organism>
<name>A0A918KT10_9PROT</name>
<keyword evidence="3" id="KW-1185">Reference proteome</keyword>
<gene>
    <name evidence="2" type="ORF">GCM10011309_24130</name>
</gene>
<sequence>MSFVLGCVIGLSACQTPALNIENLAVQASENLQTQRQSFASFDGEKISFLERGEGPVLLLLHGFSSSAQQNFVETGIFDALVDAGYRVIAPDLRGHGQSQVRDVESAWPRDAVARDQIALMAHLDADAHAIVGYSFGALTALRYHLLTREGGRLVLGGIGDAAADETNTDRNDAFRAALDQLARGEDTAGARAFQARIEATGGSVAGLRGALSSRLYTGADLLRTFDIPVLVMTGDRDFDNGSGVALAKIIPNAEYRELSGSHVSAVMDPKFVTEALMFIGTTAR</sequence>
<protein>
    <submittedName>
        <fullName evidence="2">Alpha/beta hydrolase</fullName>
    </submittedName>
</protein>
<comment type="caution">
    <text evidence="2">The sequence shown here is derived from an EMBL/GenBank/DDBJ whole genome shotgun (WGS) entry which is preliminary data.</text>
</comment>
<dbReference type="GO" id="GO:0016020">
    <property type="term" value="C:membrane"/>
    <property type="evidence" value="ECO:0007669"/>
    <property type="project" value="TreeGrafter"/>
</dbReference>
<evidence type="ECO:0000259" key="1">
    <source>
        <dbReference type="Pfam" id="PF00561"/>
    </source>
</evidence>
<dbReference type="PANTHER" id="PTHR43798:SF33">
    <property type="entry name" value="HYDROLASE, PUTATIVE (AFU_ORTHOLOGUE AFUA_2G14860)-RELATED"/>
    <property type="match status" value="1"/>
</dbReference>
<dbReference type="SUPFAM" id="SSF53474">
    <property type="entry name" value="alpha/beta-Hydrolases"/>
    <property type="match status" value="1"/>
</dbReference>
<dbReference type="Pfam" id="PF00561">
    <property type="entry name" value="Abhydrolase_1"/>
    <property type="match status" value="1"/>
</dbReference>
<dbReference type="RefSeq" id="WP_189586468.1">
    <property type="nucleotide sequence ID" value="NZ_BMYV01000003.1"/>
</dbReference>
<evidence type="ECO:0000313" key="2">
    <source>
        <dbReference type="EMBL" id="GGX73275.1"/>
    </source>
</evidence>
<dbReference type="PRINTS" id="PR00111">
    <property type="entry name" value="ABHYDROLASE"/>
</dbReference>
<keyword evidence="2" id="KW-0378">Hydrolase</keyword>
<feature type="domain" description="AB hydrolase-1" evidence="1">
    <location>
        <begin position="56"/>
        <end position="148"/>
    </location>
</feature>
<proteinExistence type="predicted"/>
<dbReference type="EMBL" id="BMYV01000003">
    <property type="protein sequence ID" value="GGX73275.1"/>
    <property type="molecule type" value="Genomic_DNA"/>
</dbReference>
<dbReference type="Proteomes" id="UP000600865">
    <property type="component" value="Unassembled WGS sequence"/>
</dbReference>
<evidence type="ECO:0000313" key="3">
    <source>
        <dbReference type="Proteomes" id="UP000600865"/>
    </source>
</evidence>
<dbReference type="Gene3D" id="3.40.50.1820">
    <property type="entry name" value="alpha/beta hydrolase"/>
    <property type="match status" value="1"/>
</dbReference>
<dbReference type="InterPro" id="IPR050266">
    <property type="entry name" value="AB_hydrolase_sf"/>
</dbReference>
<dbReference type="GO" id="GO:0016787">
    <property type="term" value="F:hydrolase activity"/>
    <property type="evidence" value="ECO:0007669"/>
    <property type="project" value="UniProtKB-KW"/>
</dbReference>
<dbReference type="AlphaFoldDB" id="A0A918KT10"/>
<dbReference type="InterPro" id="IPR029058">
    <property type="entry name" value="AB_hydrolase_fold"/>
</dbReference>